<sequence>MRADVAFFKYMYMQAIFSRNGMHVAMNFAAIAKHYDVGKAARLYSIDIPISQFACLSTEIPCITISGVCQIATAEINSTYSMATLAQCNGKPAKERGSRALQGEKGTVHVRTSKSGPGATNRTPNPCALPPETSESFE</sequence>
<organism evidence="2 3">
    <name type="scientific">Paraburkholderia haematera</name>
    <dbReference type="NCBI Taxonomy" id="2793077"/>
    <lineage>
        <taxon>Bacteria</taxon>
        <taxon>Pseudomonadati</taxon>
        <taxon>Pseudomonadota</taxon>
        <taxon>Betaproteobacteria</taxon>
        <taxon>Burkholderiales</taxon>
        <taxon>Burkholderiaceae</taxon>
        <taxon>Paraburkholderia</taxon>
    </lineage>
</organism>
<keyword evidence="3" id="KW-1185">Reference proteome</keyword>
<dbReference type="Proteomes" id="UP000672526">
    <property type="component" value="Unassembled WGS sequence"/>
</dbReference>
<evidence type="ECO:0000313" key="2">
    <source>
        <dbReference type="EMBL" id="CAE6719198.1"/>
    </source>
</evidence>
<accession>A0ABM8QWH5</accession>
<name>A0ABM8QWH5_9BURK</name>
<feature type="region of interest" description="Disordered" evidence="1">
    <location>
        <begin position="94"/>
        <end position="138"/>
    </location>
</feature>
<gene>
    <name evidence="2" type="ORF">R69888_01513</name>
</gene>
<protein>
    <submittedName>
        <fullName evidence="2">Uncharacterized protein</fullName>
    </submittedName>
</protein>
<comment type="caution">
    <text evidence="2">The sequence shown here is derived from an EMBL/GenBank/DDBJ whole genome shotgun (WGS) entry which is preliminary data.</text>
</comment>
<dbReference type="EMBL" id="CAJNBK010000003">
    <property type="protein sequence ID" value="CAE6719198.1"/>
    <property type="molecule type" value="Genomic_DNA"/>
</dbReference>
<evidence type="ECO:0000256" key="1">
    <source>
        <dbReference type="SAM" id="MobiDB-lite"/>
    </source>
</evidence>
<reference evidence="2 3" key="1">
    <citation type="submission" date="2021-02" db="EMBL/GenBank/DDBJ databases">
        <authorList>
            <person name="Vanwijnsberghe S."/>
        </authorList>
    </citation>
    <scope>NUCLEOTIDE SEQUENCE [LARGE SCALE GENOMIC DNA]</scope>
    <source>
        <strain evidence="2 3">LMG 31837</strain>
    </source>
</reference>
<evidence type="ECO:0000313" key="3">
    <source>
        <dbReference type="Proteomes" id="UP000672526"/>
    </source>
</evidence>
<proteinExistence type="predicted"/>
<feature type="compositionally biased region" description="Polar residues" evidence="1">
    <location>
        <begin position="113"/>
        <end position="124"/>
    </location>
</feature>